<evidence type="ECO:0000313" key="1">
    <source>
        <dbReference type="EMBL" id="SHJ56689.1"/>
    </source>
</evidence>
<dbReference type="OrthoDB" id="573482at2"/>
<reference evidence="1 2" key="1">
    <citation type="submission" date="2016-11" db="EMBL/GenBank/DDBJ databases">
        <authorList>
            <person name="Jaros S."/>
            <person name="Januszkiewicz K."/>
            <person name="Wedrychowicz H."/>
        </authorList>
    </citation>
    <scope>NUCLEOTIDE SEQUENCE [LARGE SCALE GENOMIC DNA]</scope>
    <source>
        <strain evidence="1 2">DSM 14214</strain>
    </source>
</reference>
<dbReference type="CDD" id="cd00657">
    <property type="entry name" value="Ferritin_like"/>
    <property type="match status" value="1"/>
</dbReference>
<sequence length="169" mass="19504">MYPYNRNTHYFQRQSLTAREAKDPAIAELAEDDRLLALLKVAAEETAQLANRYRRLLTEAPVLSPSADMLKSMYLDEKKHLKNLREALFLITGETPETPDESQTPSTLEVIDPKTYLEETLMQELDAADFYRNFFLAVPDGALRDLFFEILTDKQSHANALTYLFSKYF</sequence>
<accession>A0A1M6KCM7</accession>
<organism evidence="1 2">
    <name type="scientific">Anaerotignum lactatifermentans DSM 14214</name>
    <dbReference type="NCBI Taxonomy" id="1121323"/>
    <lineage>
        <taxon>Bacteria</taxon>
        <taxon>Bacillati</taxon>
        <taxon>Bacillota</taxon>
        <taxon>Clostridia</taxon>
        <taxon>Lachnospirales</taxon>
        <taxon>Anaerotignaceae</taxon>
        <taxon>Anaerotignum</taxon>
    </lineage>
</organism>
<dbReference type="RefSeq" id="WP_072848005.1">
    <property type="nucleotide sequence ID" value="NZ_FRAH01000003.1"/>
</dbReference>
<dbReference type="AlphaFoldDB" id="A0A1M6KCM7"/>
<protein>
    <submittedName>
        <fullName evidence="1">Bacterioferritin (Cytochrome b1)</fullName>
    </submittedName>
</protein>
<dbReference type="InterPro" id="IPR012347">
    <property type="entry name" value="Ferritin-like"/>
</dbReference>
<dbReference type="Proteomes" id="UP000183975">
    <property type="component" value="Unassembled WGS sequence"/>
</dbReference>
<evidence type="ECO:0000313" key="2">
    <source>
        <dbReference type="Proteomes" id="UP000183975"/>
    </source>
</evidence>
<proteinExistence type="predicted"/>
<dbReference type="Gene3D" id="1.20.1260.10">
    <property type="match status" value="1"/>
</dbReference>
<dbReference type="InterPro" id="IPR009078">
    <property type="entry name" value="Ferritin-like_SF"/>
</dbReference>
<gene>
    <name evidence="1" type="ORF">SAMN02745138_00122</name>
</gene>
<keyword evidence="2" id="KW-1185">Reference proteome</keyword>
<name>A0A1M6KCM7_9FIRM</name>
<dbReference type="SUPFAM" id="SSF47240">
    <property type="entry name" value="Ferritin-like"/>
    <property type="match status" value="1"/>
</dbReference>
<dbReference type="EMBL" id="FRAH01000003">
    <property type="protein sequence ID" value="SHJ56689.1"/>
    <property type="molecule type" value="Genomic_DNA"/>
</dbReference>